<protein>
    <submittedName>
        <fullName evidence="2">Uncharacterized protein</fullName>
    </submittedName>
</protein>
<evidence type="ECO:0000256" key="1">
    <source>
        <dbReference type="SAM" id="MobiDB-lite"/>
    </source>
</evidence>
<proteinExistence type="predicted"/>
<sequence length="215" mass="24324">MEEGLGKPEPEQRQEIVVSKGKNEVDHNEQKLETCLKSIQEPCSSNDKGPIYEERRLRVKELGGDTAYESIEKCLPNTSFDKLPHPCDMVPPCPDAMVETEKLTQACDTPVPTLRAQDVKITRACAYTHGRGRSERSRTRPCDTAVYQHAQRPWAYKELQSPPSLRNLKLHSKRFSTTAMSYPTTTITSSLDTVVVEPNLYHHQSILLQSHYCLG</sequence>
<dbReference type="EMBL" id="KZ663040">
    <property type="protein sequence ID" value="PPS16309.1"/>
    <property type="molecule type" value="Genomic_DNA"/>
</dbReference>
<gene>
    <name evidence="2" type="ORF">GOBAR_AA04268</name>
</gene>
<evidence type="ECO:0000313" key="2">
    <source>
        <dbReference type="EMBL" id="PPS16309.1"/>
    </source>
</evidence>
<dbReference type="AlphaFoldDB" id="A0A2P5YL58"/>
<feature type="compositionally biased region" description="Basic and acidic residues" evidence="1">
    <location>
        <begin position="1"/>
        <end position="14"/>
    </location>
</feature>
<reference evidence="2 3" key="1">
    <citation type="submission" date="2015-01" db="EMBL/GenBank/DDBJ databases">
        <title>Genome of allotetraploid Gossypium barbadense reveals genomic plasticity and fiber elongation in cotton evolution.</title>
        <authorList>
            <person name="Chen X."/>
            <person name="Liu X."/>
            <person name="Zhao B."/>
            <person name="Zheng H."/>
            <person name="Hu Y."/>
            <person name="Lu G."/>
            <person name="Yang C."/>
            <person name="Chen J."/>
            <person name="Shan C."/>
            <person name="Zhang L."/>
            <person name="Zhou Y."/>
            <person name="Wang L."/>
            <person name="Guo W."/>
            <person name="Bai Y."/>
            <person name="Ruan J."/>
            <person name="Shangguan X."/>
            <person name="Mao Y."/>
            <person name="Jiang J."/>
            <person name="Zhu Y."/>
            <person name="Lei J."/>
            <person name="Kang H."/>
            <person name="Chen S."/>
            <person name="He X."/>
            <person name="Wang R."/>
            <person name="Wang Y."/>
            <person name="Chen J."/>
            <person name="Wang L."/>
            <person name="Yu S."/>
            <person name="Wang B."/>
            <person name="Wei J."/>
            <person name="Song S."/>
            <person name="Lu X."/>
            <person name="Gao Z."/>
            <person name="Gu W."/>
            <person name="Deng X."/>
            <person name="Ma D."/>
            <person name="Wang S."/>
            <person name="Liang W."/>
            <person name="Fang L."/>
            <person name="Cai C."/>
            <person name="Zhu X."/>
            <person name="Zhou B."/>
            <person name="Zhang Y."/>
            <person name="Chen Z."/>
            <person name="Xu S."/>
            <person name="Zhu R."/>
            <person name="Wang S."/>
            <person name="Zhang T."/>
            <person name="Zhao G."/>
        </authorList>
    </citation>
    <scope>NUCLEOTIDE SEQUENCE [LARGE SCALE GENOMIC DNA]</scope>
    <source>
        <strain evidence="3">cv. Xinhai21</strain>
        <tissue evidence="2">Leaf</tissue>
    </source>
</reference>
<dbReference type="Proteomes" id="UP000239757">
    <property type="component" value="Unassembled WGS sequence"/>
</dbReference>
<accession>A0A2P5YL58</accession>
<evidence type="ECO:0000313" key="3">
    <source>
        <dbReference type="Proteomes" id="UP000239757"/>
    </source>
</evidence>
<organism evidence="2 3">
    <name type="scientific">Gossypium barbadense</name>
    <name type="common">Sea Island cotton</name>
    <name type="synonym">Hibiscus barbadensis</name>
    <dbReference type="NCBI Taxonomy" id="3634"/>
    <lineage>
        <taxon>Eukaryota</taxon>
        <taxon>Viridiplantae</taxon>
        <taxon>Streptophyta</taxon>
        <taxon>Embryophyta</taxon>
        <taxon>Tracheophyta</taxon>
        <taxon>Spermatophyta</taxon>
        <taxon>Magnoliopsida</taxon>
        <taxon>eudicotyledons</taxon>
        <taxon>Gunneridae</taxon>
        <taxon>Pentapetalae</taxon>
        <taxon>rosids</taxon>
        <taxon>malvids</taxon>
        <taxon>Malvales</taxon>
        <taxon>Malvaceae</taxon>
        <taxon>Malvoideae</taxon>
        <taxon>Gossypium</taxon>
    </lineage>
</organism>
<name>A0A2P5YL58_GOSBA</name>
<feature type="region of interest" description="Disordered" evidence="1">
    <location>
        <begin position="1"/>
        <end position="25"/>
    </location>
</feature>